<dbReference type="GO" id="GO:0006098">
    <property type="term" value="P:pentose-phosphate shunt"/>
    <property type="evidence" value="ECO:0007669"/>
    <property type="project" value="TreeGrafter"/>
</dbReference>
<feature type="domain" description="Transketolase-like pyrimidine-binding" evidence="5">
    <location>
        <begin position="411"/>
        <end position="595"/>
    </location>
</feature>
<evidence type="ECO:0000313" key="7">
    <source>
        <dbReference type="Proteomes" id="UP000177725"/>
    </source>
</evidence>
<dbReference type="CDD" id="cd07033">
    <property type="entry name" value="TPP_PYR_DXS_TK_like"/>
    <property type="match status" value="1"/>
</dbReference>
<dbReference type="SMART" id="SM00861">
    <property type="entry name" value="Transket_pyr"/>
    <property type="match status" value="1"/>
</dbReference>
<comment type="similarity">
    <text evidence="3">Belongs to the transketolase family.</text>
</comment>
<dbReference type="InterPro" id="IPR005475">
    <property type="entry name" value="Transketolase-like_Pyr-bd"/>
</dbReference>
<sequence>MYNILDQKELEALKNKEPHRFKFQPEGGAYLNLKNLELATIDGLDLPRAENLARIVRGLAFSAIEGIKSGHPGGSSSKVEQILAMILGGVIAFDPMNERQPGRDRVVWSAGHCTPLFHATLALIYESLKREGNEIDKEKLGAVMPGCLSRFRHCNGPSGHVESHYALADISTGSSGHGFSCALGLAILQKSNGLSAKVFVIAGDAETEEGISYEARNSIISMGADNIIVSLDWNSFGIDGPITDVIATPYINHWWGLGWNVIEVDGHNIVELITAYKKAYEGFGNGRPTVVIAHTIKGKFYGKTENTADSHGTPAPHNEYIEIMKKLGFEIPGVDGEIQKDIDVVLSQFSADDSKYLVACLELCKQKIQSEPELISKMQTALAGRPLADYKSIKRPENLPAELVFQEGEKVPTRKATEAFFKWLMGQNGFFYIGAGDLMKSILTGAAENVYGIINSQNPLGRGFRFGIAEANMAMMSTALTQDILPGGFRPMSVFASYAVFTTIMSNAIRMALINNAFDEAARGFFIVLAAHDGMETAEDGPTHQGMYWMSLFDALPGIKVYKPMDANDTIEMLFYALAQGEPVVFSVMRPGTPVLKRGEIRPGWVAPPSSEANNGAYVYKQFDGNGKNKKILAICGGQVMANVMEILPDLEKDHDIKIIAVTSPELYEELCEKDPQKAKSILSDEERPLVVALHNGWPGFLYRFLLPPDYLKRAIGVKKFLRSGPVNEVYELAGFDPKGLKEKILKGLGE</sequence>
<dbReference type="EMBL" id="MHMV01000001">
    <property type="protein sequence ID" value="OGZ35156.1"/>
    <property type="molecule type" value="Genomic_DNA"/>
</dbReference>
<dbReference type="SUPFAM" id="SSF52922">
    <property type="entry name" value="TK C-terminal domain-like"/>
    <property type="match status" value="1"/>
</dbReference>
<evidence type="ECO:0000256" key="3">
    <source>
        <dbReference type="ARBA" id="ARBA00007131"/>
    </source>
</evidence>
<proteinExistence type="inferred from homology"/>
<dbReference type="PANTHER" id="PTHR43522:SF2">
    <property type="entry name" value="TRANSKETOLASE 1-RELATED"/>
    <property type="match status" value="1"/>
</dbReference>
<dbReference type="AlphaFoldDB" id="A0A1G2FAQ9"/>
<evidence type="ECO:0000256" key="4">
    <source>
        <dbReference type="ARBA" id="ARBA00049473"/>
    </source>
</evidence>
<dbReference type="Pfam" id="PF00456">
    <property type="entry name" value="Transketolase_N"/>
    <property type="match status" value="1"/>
</dbReference>
<evidence type="ECO:0000313" key="6">
    <source>
        <dbReference type="EMBL" id="OGZ35156.1"/>
    </source>
</evidence>
<organism evidence="6 7">
    <name type="scientific">Candidatus Portnoybacteria bacterium RBG_13_41_18</name>
    <dbReference type="NCBI Taxonomy" id="1801991"/>
    <lineage>
        <taxon>Bacteria</taxon>
        <taxon>Candidatus Portnoyibacteriota</taxon>
    </lineage>
</organism>
<dbReference type="Pfam" id="PF02779">
    <property type="entry name" value="Transket_pyr"/>
    <property type="match status" value="1"/>
</dbReference>
<comment type="cofactor">
    <cofactor evidence="1">
        <name>Mg(2+)</name>
        <dbReference type="ChEBI" id="CHEBI:18420"/>
    </cofactor>
</comment>
<name>A0A1G2FAQ9_9BACT</name>
<dbReference type="Gene3D" id="3.40.50.970">
    <property type="match status" value="2"/>
</dbReference>
<evidence type="ECO:0000256" key="2">
    <source>
        <dbReference type="ARBA" id="ARBA00001964"/>
    </source>
</evidence>
<reference evidence="6 7" key="1">
    <citation type="journal article" date="2016" name="Nat. Commun.">
        <title>Thousands of microbial genomes shed light on interconnected biogeochemical processes in an aquifer system.</title>
        <authorList>
            <person name="Anantharaman K."/>
            <person name="Brown C.T."/>
            <person name="Hug L.A."/>
            <person name="Sharon I."/>
            <person name="Castelle C.J."/>
            <person name="Probst A.J."/>
            <person name="Thomas B.C."/>
            <person name="Singh A."/>
            <person name="Wilkins M.J."/>
            <person name="Karaoz U."/>
            <person name="Brodie E.L."/>
            <person name="Williams K.H."/>
            <person name="Hubbard S.S."/>
            <person name="Banfield J.F."/>
        </authorList>
    </citation>
    <scope>NUCLEOTIDE SEQUENCE [LARGE SCALE GENOMIC DNA]</scope>
</reference>
<dbReference type="GO" id="GO:0004802">
    <property type="term" value="F:transketolase activity"/>
    <property type="evidence" value="ECO:0007669"/>
    <property type="project" value="UniProtKB-EC"/>
</dbReference>
<comment type="caution">
    <text evidence="6">The sequence shown here is derived from an EMBL/GenBank/DDBJ whole genome shotgun (WGS) entry which is preliminary data.</text>
</comment>
<dbReference type="Proteomes" id="UP000177725">
    <property type="component" value="Unassembled WGS sequence"/>
</dbReference>
<dbReference type="InterPro" id="IPR033247">
    <property type="entry name" value="Transketolase_fam"/>
</dbReference>
<accession>A0A1G2FAQ9</accession>
<dbReference type="InterPro" id="IPR009014">
    <property type="entry name" value="Transketo_C/PFOR_II"/>
</dbReference>
<dbReference type="SUPFAM" id="SSF52518">
    <property type="entry name" value="Thiamin diphosphate-binding fold (THDP-binding)"/>
    <property type="match status" value="2"/>
</dbReference>
<evidence type="ECO:0000256" key="1">
    <source>
        <dbReference type="ARBA" id="ARBA00001946"/>
    </source>
</evidence>
<protein>
    <recommendedName>
        <fullName evidence="5">Transketolase-like pyrimidine-binding domain-containing protein</fullName>
    </recommendedName>
</protein>
<dbReference type="Gene3D" id="3.40.50.920">
    <property type="match status" value="1"/>
</dbReference>
<comment type="catalytic activity">
    <reaction evidence="4">
        <text>D-sedoheptulose 7-phosphate + D-glyceraldehyde 3-phosphate = aldehydo-D-ribose 5-phosphate + D-xylulose 5-phosphate</text>
        <dbReference type="Rhea" id="RHEA:10508"/>
        <dbReference type="ChEBI" id="CHEBI:57483"/>
        <dbReference type="ChEBI" id="CHEBI:57737"/>
        <dbReference type="ChEBI" id="CHEBI:58273"/>
        <dbReference type="ChEBI" id="CHEBI:59776"/>
        <dbReference type="EC" id="2.2.1.1"/>
    </reaction>
</comment>
<gene>
    <name evidence="6" type="ORF">A2174_01700</name>
</gene>
<dbReference type="InterPro" id="IPR005474">
    <property type="entry name" value="Transketolase_N"/>
</dbReference>
<dbReference type="PANTHER" id="PTHR43522">
    <property type="entry name" value="TRANSKETOLASE"/>
    <property type="match status" value="1"/>
</dbReference>
<dbReference type="InterPro" id="IPR029061">
    <property type="entry name" value="THDP-binding"/>
</dbReference>
<comment type="cofactor">
    <cofactor evidence="2">
        <name>thiamine diphosphate</name>
        <dbReference type="ChEBI" id="CHEBI:58937"/>
    </cofactor>
</comment>
<evidence type="ECO:0000259" key="5">
    <source>
        <dbReference type="SMART" id="SM00861"/>
    </source>
</evidence>
<dbReference type="GO" id="GO:0005829">
    <property type="term" value="C:cytosol"/>
    <property type="evidence" value="ECO:0007669"/>
    <property type="project" value="TreeGrafter"/>
</dbReference>